<accession>A0ABU9L1D4</accession>
<name>A0ABU9L1D4_9FLAO</name>
<dbReference type="RefSeq" id="WP_342160318.1">
    <property type="nucleotide sequence ID" value="NZ_JBCDNA010000002.1"/>
</dbReference>
<keyword evidence="1" id="KW-0560">Oxidoreductase</keyword>
<sequence>MDRRKALKNLGLLTGGVVLFPSCDFSEEKVSLALNKLRITESQETLMKELVGCIIPEGEIPGAVSLNVHDFVWIMVDDCMDEPSQKSYLAGLNNFDNSIKNISGKRFGKLIPEDRIKALSGILEKAGGTLEPADQDLVNFVQTTKNFTSLGYMRSEYMMTEVMPYTLIPGTYGPCETIDNSKRINING</sequence>
<dbReference type="Proteomes" id="UP001474120">
    <property type="component" value="Unassembled WGS sequence"/>
</dbReference>
<proteinExistence type="predicted"/>
<dbReference type="EMBL" id="JBCDNA010000002">
    <property type="protein sequence ID" value="MEL4456241.1"/>
    <property type="molecule type" value="Genomic_DNA"/>
</dbReference>
<dbReference type="Pfam" id="PF13618">
    <property type="entry name" value="Gluconate_2-dh3"/>
    <property type="match status" value="1"/>
</dbReference>
<dbReference type="InterPro" id="IPR027056">
    <property type="entry name" value="Gluconate_2DH_su3"/>
</dbReference>
<keyword evidence="2" id="KW-1185">Reference proteome</keyword>
<protein>
    <submittedName>
        <fullName evidence="1">Gluconate 2-dehydrogenase subunit 3 family protein</fullName>
        <ecNumber evidence="1">1.-.-.-</ecNumber>
    </submittedName>
</protein>
<dbReference type="EC" id="1.-.-.-" evidence="1"/>
<evidence type="ECO:0000313" key="1">
    <source>
        <dbReference type="EMBL" id="MEL4456241.1"/>
    </source>
</evidence>
<dbReference type="GO" id="GO:0016491">
    <property type="term" value="F:oxidoreductase activity"/>
    <property type="evidence" value="ECO:0007669"/>
    <property type="project" value="UniProtKB-KW"/>
</dbReference>
<organism evidence="1 2">
    <name type="scientific">Lutimonas vermicola</name>
    <dbReference type="NCBI Taxonomy" id="414288"/>
    <lineage>
        <taxon>Bacteria</taxon>
        <taxon>Pseudomonadati</taxon>
        <taxon>Bacteroidota</taxon>
        <taxon>Flavobacteriia</taxon>
        <taxon>Flavobacteriales</taxon>
        <taxon>Flavobacteriaceae</taxon>
        <taxon>Lutimonas</taxon>
    </lineage>
</organism>
<reference evidence="1 2" key="1">
    <citation type="submission" date="2024-04" db="EMBL/GenBank/DDBJ databases">
        <title>whole genome sequencing of Lutimonas vermicola strain IMCC1616.</title>
        <authorList>
            <person name="Bae S.S."/>
        </authorList>
    </citation>
    <scope>NUCLEOTIDE SEQUENCE [LARGE SCALE GENOMIC DNA]</scope>
    <source>
        <strain evidence="1 2">IMCC1616</strain>
    </source>
</reference>
<evidence type="ECO:0000313" key="2">
    <source>
        <dbReference type="Proteomes" id="UP001474120"/>
    </source>
</evidence>
<comment type="caution">
    <text evidence="1">The sequence shown here is derived from an EMBL/GenBank/DDBJ whole genome shotgun (WGS) entry which is preliminary data.</text>
</comment>
<gene>
    <name evidence="1" type="ORF">AABB81_10065</name>
</gene>